<protein>
    <submittedName>
        <fullName evidence="1">Cytoskeletal protein CcmA (Bactofilin family)</fullName>
    </submittedName>
</protein>
<proteinExistence type="predicted"/>
<evidence type="ECO:0000313" key="1">
    <source>
        <dbReference type="EMBL" id="MBP1919049.1"/>
    </source>
</evidence>
<comment type="caution">
    <text evidence="1">The sequence shown here is derived from an EMBL/GenBank/DDBJ whole genome shotgun (WGS) entry which is preliminary data.</text>
</comment>
<evidence type="ECO:0000313" key="2">
    <source>
        <dbReference type="Proteomes" id="UP001519271"/>
    </source>
</evidence>
<sequence>MDERDLIMTGASVVSGGRFRNVKISGAGSVTSPIHAETVNITGGVKIDGSVESREIRITGGVKIAGDVTGDEIIISGGVSIDGSIRGEKMDLAGGTRIRGALKGTDVRISGESTIGLDMECETLTVHGGIFCGGTVNCETCDIDLAGESEIKELVGGRITVVNKGRDRGGFNLSFKKLKIVTSGDSVLRVQTIEGDRIELENTIAEVVRGGDVSIGRGCRIGRVEHTGTIWVSQDSKVDEVIH</sequence>
<gene>
    <name evidence="1" type="ORF">J2Z34_001536</name>
</gene>
<accession>A0ABS4G3C6</accession>
<dbReference type="Proteomes" id="UP001519271">
    <property type="component" value="Unassembled WGS sequence"/>
</dbReference>
<organism evidence="1 2">
    <name type="scientific">Youngiibacter multivorans</name>
    <dbReference type="NCBI Taxonomy" id="937251"/>
    <lineage>
        <taxon>Bacteria</taxon>
        <taxon>Bacillati</taxon>
        <taxon>Bacillota</taxon>
        <taxon>Clostridia</taxon>
        <taxon>Eubacteriales</taxon>
        <taxon>Clostridiaceae</taxon>
        <taxon>Youngiibacter</taxon>
    </lineage>
</organism>
<name>A0ABS4G3C6_9CLOT</name>
<reference evidence="1 2" key="1">
    <citation type="submission" date="2021-03" db="EMBL/GenBank/DDBJ databases">
        <title>Genomic Encyclopedia of Type Strains, Phase IV (KMG-IV): sequencing the most valuable type-strain genomes for metagenomic binning, comparative biology and taxonomic classification.</title>
        <authorList>
            <person name="Goeker M."/>
        </authorList>
    </citation>
    <scope>NUCLEOTIDE SEQUENCE [LARGE SCALE GENOMIC DNA]</scope>
    <source>
        <strain evidence="1 2">DSM 6139</strain>
    </source>
</reference>
<dbReference type="RefSeq" id="WP_209459271.1">
    <property type="nucleotide sequence ID" value="NZ_JAGGKC010000011.1"/>
</dbReference>
<keyword evidence="2" id="KW-1185">Reference proteome</keyword>
<dbReference type="EMBL" id="JAGGKC010000011">
    <property type="protein sequence ID" value="MBP1919049.1"/>
    <property type="molecule type" value="Genomic_DNA"/>
</dbReference>